<evidence type="ECO:0000256" key="7">
    <source>
        <dbReference type="ARBA" id="ARBA00032787"/>
    </source>
</evidence>
<evidence type="ECO:0000256" key="4">
    <source>
        <dbReference type="ARBA" id="ARBA00023004"/>
    </source>
</evidence>
<sequence>MVLSDQDDLRAVATNLLAFFADESCGQCTPCRVGTEKMLTLLEGDEWDVALLTRLSQVMVDASICGLGQAAPNPVLGLLKGFRGELAAQNVIIKG</sequence>
<dbReference type="Proteomes" id="UP001165308">
    <property type="component" value="Unassembled WGS sequence"/>
</dbReference>
<evidence type="ECO:0000256" key="1">
    <source>
        <dbReference type="ARBA" id="ARBA00001917"/>
    </source>
</evidence>
<comment type="cofactor">
    <cofactor evidence="1">
        <name>FMN</name>
        <dbReference type="ChEBI" id="CHEBI:58210"/>
    </cofactor>
</comment>
<evidence type="ECO:0000256" key="2">
    <source>
        <dbReference type="ARBA" id="ARBA00019901"/>
    </source>
</evidence>
<organism evidence="9 10">
    <name type="scientific">Halomonas llamarensis</name>
    <dbReference type="NCBI Taxonomy" id="2945104"/>
    <lineage>
        <taxon>Bacteria</taxon>
        <taxon>Pseudomonadati</taxon>
        <taxon>Pseudomonadota</taxon>
        <taxon>Gammaproteobacteria</taxon>
        <taxon>Oceanospirillales</taxon>
        <taxon>Halomonadaceae</taxon>
        <taxon>Halomonas</taxon>
    </lineage>
</organism>
<dbReference type="SMART" id="SM00928">
    <property type="entry name" value="NADH_4Fe-4S"/>
    <property type="match status" value="1"/>
</dbReference>
<evidence type="ECO:0000256" key="5">
    <source>
        <dbReference type="ARBA" id="ARBA00023014"/>
    </source>
</evidence>
<evidence type="ECO:0000256" key="6">
    <source>
        <dbReference type="ARBA" id="ARBA00031578"/>
    </source>
</evidence>
<dbReference type="PANTHER" id="PTHR43578:SF3">
    <property type="entry name" value="NADH-QUINONE OXIDOREDUCTASE SUBUNIT F"/>
    <property type="match status" value="1"/>
</dbReference>
<proteinExistence type="predicted"/>
<reference evidence="9" key="1">
    <citation type="submission" date="2022-05" db="EMBL/GenBank/DDBJ databases">
        <title>Halomonas geminus sp. nov. and Halomonas llamarensis sp. nov. isolated from high-altitude salars of the Atacama Desert.</title>
        <authorList>
            <person name="Hintersatz C."/>
            <person name="Rojas L.A."/>
            <person name="Wei T.-S."/>
            <person name="Kutschke S."/>
            <person name="Lehmann F."/>
            <person name="Jain R."/>
            <person name="Pollmann K."/>
        </authorList>
    </citation>
    <scope>NUCLEOTIDE SEQUENCE</scope>
    <source>
        <strain evidence="9">ATCHA</strain>
    </source>
</reference>
<feature type="domain" description="NADH-ubiquinone oxidoreductase 51kDa subunit iron-sulphur binding" evidence="8">
    <location>
        <begin position="10"/>
        <end position="55"/>
    </location>
</feature>
<comment type="caution">
    <text evidence="9">The sequence shown here is derived from an EMBL/GenBank/DDBJ whole genome shotgun (WGS) entry which is preliminary data.</text>
</comment>
<dbReference type="SUPFAM" id="SSF140490">
    <property type="entry name" value="Nqo1C-terminal domain-like"/>
    <property type="match status" value="1"/>
</dbReference>
<accession>A0ABT0STK9</accession>
<dbReference type="InterPro" id="IPR037207">
    <property type="entry name" value="Nuop51_4Fe4S-bd_sf"/>
</dbReference>
<evidence type="ECO:0000313" key="9">
    <source>
        <dbReference type="EMBL" id="MCL7931173.1"/>
    </source>
</evidence>
<evidence type="ECO:0000313" key="10">
    <source>
        <dbReference type="Proteomes" id="UP001165308"/>
    </source>
</evidence>
<dbReference type="Pfam" id="PF10589">
    <property type="entry name" value="NADH_4Fe-4S"/>
    <property type="match status" value="1"/>
</dbReference>
<dbReference type="PROSITE" id="PS00645">
    <property type="entry name" value="COMPLEX1_51K_2"/>
    <property type="match status" value="1"/>
</dbReference>
<keyword evidence="5" id="KW-0411">Iron-sulfur</keyword>
<keyword evidence="4" id="KW-0408">Iron</keyword>
<dbReference type="InterPro" id="IPR019575">
    <property type="entry name" value="Nuop51_4Fe4S-bd"/>
</dbReference>
<keyword evidence="3" id="KW-0479">Metal-binding</keyword>
<dbReference type="Gene3D" id="1.20.1440.230">
    <property type="entry name" value="NADH-ubiquinone oxidoreductase 51kDa subunit, iron-sulphur binding domain"/>
    <property type="match status" value="1"/>
</dbReference>
<dbReference type="PANTHER" id="PTHR43578">
    <property type="entry name" value="NADH-QUINONE OXIDOREDUCTASE SUBUNIT F"/>
    <property type="match status" value="1"/>
</dbReference>
<protein>
    <recommendedName>
        <fullName evidence="2">NADH-quinone oxidoreductase subunit F</fullName>
    </recommendedName>
    <alternativeName>
        <fullName evidence="6">NADH dehydrogenase I subunit F</fullName>
    </alternativeName>
    <alternativeName>
        <fullName evidence="7">NDH-1 subunit F</fullName>
    </alternativeName>
</protein>
<evidence type="ECO:0000259" key="8">
    <source>
        <dbReference type="SMART" id="SM00928"/>
    </source>
</evidence>
<dbReference type="EMBL" id="JAMJPJ010000031">
    <property type="protein sequence ID" value="MCL7931173.1"/>
    <property type="molecule type" value="Genomic_DNA"/>
</dbReference>
<dbReference type="InterPro" id="IPR001949">
    <property type="entry name" value="NADH-UbQ_OxRdtase_51kDa_CS"/>
</dbReference>
<evidence type="ECO:0000256" key="3">
    <source>
        <dbReference type="ARBA" id="ARBA00022723"/>
    </source>
</evidence>
<keyword evidence="10" id="KW-1185">Reference proteome</keyword>
<name>A0ABT0STK9_9GAMM</name>
<gene>
    <name evidence="9" type="ORF">M8006_14495</name>
</gene>